<reference evidence="5" key="2">
    <citation type="submission" date="2015-01" db="EMBL/GenBank/DDBJ databases">
        <title>Evolutionary Origins and Diversification of the Mycorrhizal Mutualists.</title>
        <authorList>
            <consortium name="DOE Joint Genome Institute"/>
            <consortium name="Mycorrhizal Genomics Consortium"/>
            <person name="Kohler A."/>
            <person name="Kuo A."/>
            <person name="Nagy L.G."/>
            <person name="Floudas D."/>
            <person name="Copeland A."/>
            <person name="Barry K.W."/>
            <person name="Cichocki N."/>
            <person name="Veneault-Fourrey C."/>
            <person name="LaButti K."/>
            <person name="Lindquist E.A."/>
            <person name="Lipzen A."/>
            <person name="Lundell T."/>
            <person name="Morin E."/>
            <person name="Murat C."/>
            <person name="Riley R."/>
            <person name="Ohm R."/>
            <person name="Sun H."/>
            <person name="Tunlid A."/>
            <person name="Henrissat B."/>
            <person name="Grigoriev I.V."/>
            <person name="Hibbett D.S."/>
            <person name="Martin F."/>
        </authorList>
    </citation>
    <scope>NUCLEOTIDE SEQUENCE [LARGE SCALE GENOMIC DNA]</scope>
    <source>
        <strain evidence="5">MUT 4182</strain>
    </source>
</reference>
<dbReference type="Proteomes" id="UP000054248">
    <property type="component" value="Unassembled WGS sequence"/>
</dbReference>
<name>A0A0C3L967_9AGAM</name>
<accession>A0A0C3L967</accession>
<proteinExistence type="predicted"/>
<dbReference type="GO" id="GO:0046872">
    <property type="term" value="F:metal ion binding"/>
    <property type="evidence" value="ECO:0007669"/>
    <property type="project" value="UniProtKB-KW"/>
</dbReference>
<dbReference type="Pfam" id="PF13359">
    <property type="entry name" value="DDE_Tnp_4"/>
    <property type="match status" value="1"/>
</dbReference>
<evidence type="ECO:0000259" key="3">
    <source>
        <dbReference type="Pfam" id="PF13359"/>
    </source>
</evidence>
<feature type="domain" description="DDE Tnp4" evidence="3">
    <location>
        <begin position="133"/>
        <end position="192"/>
    </location>
</feature>
<dbReference type="STRING" id="1051891.A0A0C3L967"/>
<dbReference type="AlphaFoldDB" id="A0A0C3L967"/>
<dbReference type="HOGENOM" id="CLU_018552_1_3_1"/>
<organism evidence="4 5">
    <name type="scientific">Tulasnella calospora MUT 4182</name>
    <dbReference type="NCBI Taxonomy" id="1051891"/>
    <lineage>
        <taxon>Eukaryota</taxon>
        <taxon>Fungi</taxon>
        <taxon>Dikarya</taxon>
        <taxon>Basidiomycota</taxon>
        <taxon>Agaricomycotina</taxon>
        <taxon>Agaricomycetes</taxon>
        <taxon>Cantharellales</taxon>
        <taxon>Tulasnellaceae</taxon>
        <taxon>Tulasnella</taxon>
    </lineage>
</organism>
<dbReference type="OrthoDB" id="3246760at2759"/>
<evidence type="ECO:0000256" key="1">
    <source>
        <dbReference type="ARBA" id="ARBA00001968"/>
    </source>
</evidence>
<evidence type="ECO:0000256" key="2">
    <source>
        <dbReference type="ARBA" id="ARBA00022723"/>
    </source>
</evidence>
<evidence type="ECO:0000313" key="4">
    <source>
        <dbReference type="EMBL" id="KIO18017.1"/>
    </source>
</evidence>
<reference evidence="4 5" key="1">
    <citation type="submission" date="2014-04" db="EMBL/GenBank/DDBJ databases">
        <authorList>
            <consortium name="DOE Joint Genome Institute"/>
            <person name="Kuo A."/>
            <person name="Girlanda M."/>
            <person name="Perotto S."/>
            <person name="Kohler A."/>
            <person name="Nagy L.G."/>
            <person name="Floudas D."/>
            <person name="Copeland A."/>
            <person name="Barry K.W."/>
            <person name="Cichocki N."/>
            <person name="Veneault-Fourrey C."/>
            <person name="LaButti K."/>
            <person name="Lindquist E.A."/>
            <person name="Lipzen A."/>
            <person name="Lundell T."/>
            <person name="Morin E."/>
            <person name="Murat C."/>
            <person name="Sun H."/>
            <person name="Tunlid A."/>
            <person name="Henrissat B."/>
            <person name="Grigoriev I.V."/>
            <person name="Hibbett D.S."/>
            <person name="Martin F."/>
            <person name="Nordberg H.P."/>
            <person name="Cantor M.N."/>
            <person name="Hua S.X."/>
        </authorList>
    </citation>
    <scope>NUCLEOTIDE SEQUENCE [LARGE SCALE GENOMIC DNA]</scope>
    <source>
        <strain evidence="4 5">MUT 4182</strain>
    </source>
</reference>
<comment type="cofactor">
    <cofactor evidence="1">
        <name>a divalent metal cation</name>
        <dbReference type="ChEBI" id="CHEBI:60240"/>
    </cofactor>
</comment>
<keyword evidence="5" id="KW-1185">Reference proteome</keyword>
<evidence type="ECO:0000313" key="5">
    <source>
        <dbReference type="Proteomes" id="UP000054248"/>
    </source>
</evidence>
<dbReference type="InterPro" id="IPR027806">
    <property type="entry name" value="HARBI1_dom"/>
</dbReference>
<protein>
    <recommendedName>
        <fullName evidence="3">DDE Tnp4 domain-containing protein</fullName>
    </recommendedName>
</protein>
<gene>
    <name evidence="4" type="ORF">M407DRAFT_84406</name>
</gene>
<keyword evidence="2" id="KW-0479">Metal-binding</keyword>
<dbReference type="EMBL" id="KN823323">
    <property type="protein sequence ID" value="KIO18017.1"/>
    <property type="molecule type" value="Genomic_DNA"/>
</dbReference>
<sequence length="195" mass="22150">MVLDLYKSDNPRAFWQNLRVLPSTFDAVLEKIRQNLVFSSPGSLWPQLPVNFQLAITLYHLWRNGNGASVESIGQWAGVLAGCVVKSTWWVMQAVLDLRDNIMSDVTVWEKEDAKKTVEKLSCKGWRDGWCMVDGTTIPLEWKLGLYGEGYFDRRSSYSLNLQLIGLPNLRIIDYEIGHCGSAHDSTCFKDTKTS</sequence>